<reference evidence="1 2" key="1">
    <citation type="journal article" date="2014" name="Genome Biol. Evol.">
        <title>The genome of the myxosporean Thelohanellus kitauei shows adaptations to nutrient acquisition within its fish host.</title>
        <authorList>
            <person name="Yang Y."/>
            <person name="Xiong J."/>
            <person name="Zhou Z."/>
            <person name="Huo F."/>
            <person name="Miao W."/>
            <person name="Ran C."/>
            <person name="Liu Y."/>
            <person name="Zhang J."/>
            <person name="Feng J."/>
            <person name="Wang M."/>
            <person name="Wang M."/>
            <person name="Wang L."/>
            <person name="Yao B."/>
        </authorList>
    </citation>
    <scope>NUCLEOTIDE SEQUENCE [LARGE SCALE GENOMIC DNA]</scope>
    <source>
        <strain evidence="1">Wuqing</strain>
    </source>
</reference>
<evidence type="ECO:0000313" key="1">
    <source>
        <dbReference type="EMBL" id="KII64215.1"/>
    </source>
</evidence>
<evidence type="ECO:0000313" key="2">
    <source>
        <dbReference type="Proteomes" id="UP000031668"/>
    </source>
</evidence>
<protein>
    <submittedName>
        <fullName evidence="1">Uncharacterized protein</fullName>
    </submittedName>
</protein>
<organism evidence="1 2">
    <name type="scientific">Thelohanellus kitauei</name>
    <name type="common">Myxosporean</name>
    <dbReference type="NCBI Taxonomy" id="669202"/>
    <lineage>
        <taxon>Eukaryota</taxon>
        <taxon>Metazoa</taxon>
        <taxon>Cnidaria</taxon>
        <taxon>Myxozoa</taxon>
        <taxon>Myxosporea</taxon>
        <taxon>Bivalvulida</taxon>
        <taxon>Platysporina</taxon>
        <taxon>Myxobolidae</taxon>
        <taxon>Thelohanellus</taxon>
    </lineage>
</organism>
<comment type="caution">
    <text evidence="1">The sequence shown here is derived from an EMBL/GenBank/DDBJ whole genome shotgun (WGS) entry which is preliminary data.</text>
</comment>
<dbReference type="AlphaFoldDB" id="A0A0C2MIP0"/>
<proteinExistence type="predicted"/>
<sequence>MAVYNLIRYLTKFTEKDDVDFFLQNFPINLYKELGLVSDGAMNADNFLEKRDLCFNIFKFIFRKYNKNILNYPKAHNFVMMFLKFIKTEDPTCILDPKSIRKFDRLIISKIPCKVQMYFGYYVTKFTISIVGIDLI</sequence>
<name>A0A0C2MIP0_THEKT</name>
<dbReference type="Proteomes" id="UP000031668">
    <property type="component" value="Unassembled WGS sequence"/>
</dbReference>
<gene>
    <name evidence="1" type="ORF">RF11_06547</name>
</gene>
<keyword evidence="2" id="KW-1185">Reference proteome</keyword>
<accession>A0A0C2MIP0</accession>
<dbReference type="EMBL" id="JWZT01004390">
    <property type="protein sequence ID" value="KII64215.1"/>
    <property type="molecule type" value="Genomic_DNA"/>
</dbReference>